<dbReference type="KEGG" id="cef:CE2235"/>
<organism evidence="1 2">
    <name type="scientific">Corynebacterium efficiens (strain DSM 44549 / YS-314 / AJ 12310 / JCM 11189 / NBRC 100395)</name>
    <dbReference type="NCBI Taxonomy" id="196164"/>
    <lineage>
        <taxon>Bacteria</taxon>
        <taxon>Bacillati</taxon>
        <taxon>Actinomycetota</taxon>
        <taxon>Actinomycetes</taxon>
        <taxon>Mycobacteriales</taxon>
        <taxon>Corynebacteriaceae</taxon>
        <taxon>Corynebacterium</taxon>
    </lineage>
</organism>
<dbReference type="HOGENOM" id="CLU_3097812_0_0_11"/>
<protein>
    <submittedName>
        <fullName evidence="1">Uncharacterized protein</fullName>
    </submittedName>
</protein>
<evidence type="ECO:0000313" key="2">
    <source>
        <dbReference type="Proteomes" id="UP000001409"/>
    </source>
</evidence>
<proteinExistence type="predicted"/>
<name>Q8FNB0_COREF</name>
<evidence type="ECO:0000313" key="1">
    <source>
        <dbReference type="EMBL" id="BAC19045.1"/>
    </source>
</evidence>
<accession>Q8FNB0</accession>
<dbReference type="AlphaFoldDB" id="Q8FNB0"/>
<keyword evidence="2" id="KW-1185">Reference proteome</keyword>
<sequence>MHTISCHSKGLDWRSDVLPASLDPTPRVWVETRVQPVLFTPGGDGDHLTLF</sequence>
<dbReference type="EMBL" id="BA000035">
    <property type="protein sequence ID" value="BAC19045.1"/>
    <property type="molecule type" value="Genomic_DNA"/>
</dbReference>
<reference evidence="1 2" key="1">
    <citation type="journal article" date="2003" name="Genome Res.">
        <title>Comparative complete genome sequence analysis of the amino acid replacements responsible for the thermostability of Corynebacterium efficiens.</title>
        <authorList>
            <person name="Nishio Y."/>
            <person name="Nakamura Y."/>
            <person name="Kawarabayasi Y."/>
            <person name="Usuda Y."/>
            <person name="Kimura E."/>
            <person name="Sugimoto S."/>
            <person name="Matsui K."/>
            <person name="Yamagishi A."/>
            <person name="Kikuchi H."/>
            <person name="Ikeo K."/>
            <person name="Gojobori T."/>
        </authorList>
    </citation>
    <scope>NUCLEOTIDE SEQUENCE [LARGE SCALE GENOMIC DNA]</scope>
    <source>
        <strain evidence="2">DSM 44549 / YS-314 / AJ 12310 / JCM 11189 / NBRC 100395</strain>
    </source>
</reference>
<dbReference type="Proteomes" id="UP000001409">
    <property type="component" value="Chromosome"/>
</dbReference>